<accession>A0ABD1I277</accession>
<protein>
    <recommendedName>
        <fullName evidence="1">VQ domain-containing protein</fullName>
    </recommendedName>
</protein>
<proteinExistence type="predicted"/>
<gene>
    <name evidence="2" type="ORF">AAHA92_05367</name>
</gene>
<dbReference type="Pfam" id="PF05678">
    <property type="entry name" value="VQ"/>
    <property type="match status" value="1"/>
</dbReference>
<dbReference type="AlphaFoldDB" id="A0ABD1I277"/>
<organism evidence="2 3">
    <name type="scientific">Salvia divinorum</name>
    <name type="common">Maria pastora</name>
    <name type="synonym">Diviner's sage</name>
    <dbReference type="NCBI Taxonomy" id="28513"/>
    <lineage>
        <taxon>Eukaryota</taxon>
        <taxon>Viridiplantae</taxon>
        <taxon>Streptophyta</taxon>
        <taxon>Embryophyta</taxon>
        <taxon>Tracheophyta</taxon>
        <taxon>Spermatophyta</taxon>
        <taxon>Magnoliopsida</taxon>
        <taxon>eudicotyledons</taxon>
        <taxon>Gunneridae</taxon>
        <taxon>Pentapetalae</taxon>
        <taxon>asterids</taxon>
        <taxon>lamiids</taxon>
        <taxon>Lamiales</taxon>
        <taxon>Lamiaceae</taxon>
        <taxon>Nepetoideae</taxon>
        <taxon>Mentheae</taxon>
        <taxon>Salviinae</taxon>
        <taxon>Salvia</taxon>
        <taxon>Salvia subgen. Calosphace</taxon>
    </lineage>
</organism>
<dbReference type="InterPro" id="IPR008889">
    <property type="entry name" value="VQ"/>
</dbReference>
<evidence type="ECO:0000313" key="2">
    <source>
        <dbReference type="EMBL" id="KAL1562836.1"/>
    </source>
</evidence>
<feature type="domain" description="VQ" evidence="1">
    <location>
        <begin position="22"/>
        <end position="42"/>
    </location>
</feature>
<evidence type="ECO:0000313" key="3">
    <source>
        <dbReference type="Proteomes" id="UP001567538"/>
    </source>
</evidence>
<comment type="caution">
    <text evidence="2">The sequence shown here is derived from an EMBL/GenBank/DDBJ whole genome shotgun (WGS) entry which is preliminary data.</text>
</comment>
<evidence type="ECO:0000259" key="1">
    <source>
        <dbReference type="Pfam" id="PF05678"/>
    </source>
</evidence>
<dbReference type="Proteomes" id="UP001567538">
    <property type="component" value="Unassembled WGS sequence"/>
</dbReference>
<dbReference type="EMBL" id="JBEAFC010000003">
    <property type="protein sequence ID" value="KAL1562836.1"/>
    <property type="molecule type" value="Genomic_DNA"/>
</dbReference>
<reference evidence="2 3" key="1">
    <citation type="submission" date="2024-06" db="EMBL/GenBank/DDBJ databases">
        <title>A chromosome level genome sequence of Diviner's sage (Salvia divinorum).</title>
        <authorList>
            <person name="Ford S.A."/>
            <person name="Ro D.-K."/>
            <person name="Ness R.W."/>
            <person name="Phillips M.A."/>
        </authorList>
    </citation>
    <scope>NUCLEOTIDE SEQUENCE [LARGE SCALE GENOMIC DNA]</scope>
    <source>
        <strain evidence="2">SAF-2024a</strain>
        <tissue evidence="2">Leaf</tissue>
    </source>
</reference>
<keyword evidence="3" id="KW-1185">Reference proteome</keyword>
<name>A0ABD1I277_SALDI</name>
<sequence length="132" mass="14805">MGKRKSNRSSPTKSSKHEKMLQPKVYIVDTLDFKNLVQQLTGNGKYPAAAWEAPLVETYHNNLDSTSASVEASPGLEIYKGLEAMLMEMDSDSCDDYDIASNYHQMLQQDHQHQAASLYEYDYGLPNISGLV</sequence>